<dbReference type="EMBL" id="DVHF01000005">
    <property type="protein sequence ID" value="HIR56114.1"/>
    <property type="molecule type" value="Genomic_DNA"/>
</dbReference>
<dbReference type="Gene3D" id="2.120.10.10">
    <property type="match status" value="1"/>
</dbReference>
<gene>
    <name evidence="2" type="ORF">IAA54_00430</name>
</gene>
<evidence type="ECO:0000313" key="3">
    <source>
        <dbReference type="Proteomes" id="UP000886785"/>
    </source>
</evidence>
<accession>A0A9D1DNG7</accession>
<name>A0A9D1DNG7_9FIRM</name>
<sequence length="339" mass="37271">MKFANGKKELIFEIEKAPFPACHASNLCCLADGSLLAAWFAGEKEGSDDVSIWTARRIDGRWEDPVLTARDAEAPHWNPVIYQRDDGVILLFYKVGKSIKKWSTHVRTSRDNGATWSDCRELVPGDISRGPVRCKVLTLSNGAMLAGTSTEDGIWKSYADSSCDGGETWNLSRAITISAPYQGGNTAPDSGIQVSDQSFYGRGIIQPTLWESEPGTVHMLLRSSEGSIYRADSRDYGKTWSDAYQTALPNNNSGIDAAKCADGTLVLCSNPVAENWGPRTPLTLQVSADNGQTWTESAVLENIPGEYSYPCVVCSGTKLYVTYTYDRKSIAFWEFDLEQ</sequence>
<reference evidence="2" key="2">
    <citation type="journal article" date="2021" name="PeerJ">
        <title>Extensive microbial diversity within the chicken gut microbiome revealed by metagenomics and culture.</title>
        <authorList>
            <person name="Gilroy R."/>
            <person name="Ravi A."/>
            <person name="Getino M."/>
            <person name="Pursley I."/>
            <person name="Horton D.L."/>
            <person name="Alikhan N.F."/>
            <person name="Baker D."/>
            <person name="Gharbi K."/>
            <person name="Hall N."/>
            <person name="Watson M."/>
            <person name="Adriaenssens E.M."/>
            <person name="Foster-Nyarko E."/>
            <person name="Jarju S."/>
            <person name="Secka A."/>
            <person name="Antonio M."/>
            <person name="Oren A."/>
            <person name="Chaudhuri R.R."/>
            <person name="La Ragione R."/>
            <person name="Hildebrand F."/>
            <person name="Pallen M.J."/>
        </authorList>
    </citation>
    <scope>NUCLEOTIDE SEQUENCE</scope>
    <source>
        <strain evidence="2">ChiSjej1B19-7085</strain>
    </source>
</reference>
<dbReference type="Proteomes" id="UP000886785">
    <property type="component" value="Unassembled WGS sequence"/>
</dbReference>
<dbReference type="PANTHER" id="PTHR43752">
    <property type="entry name" value="BNR/ASP-BOX REPEAT FAMILY PROTEIN"/>
    <property type="match status" value="1"/>
</dbReference>
<dbReference type="SUPFAM" id="SSF50939">
    <property type="entry name" value="Sialidases"/>
    <property type="match status" value="1"/>
</dbReference>
<dbReference type="InterPro" id="IPR011040">
    <property type="entry name" value="Sialidase"/>
</dbReference>
<dbReference type="PANTHER" id="PTHR43752:SF2">
    <property type="entry name" value="BNR_ASP-BOX REPEAT FAMILY PROTEIN"/>
    <property type="match status" value="1"/>
</dbReference>
<evidence type="ECO:0000313" key="2">
    <source>
        <dbReference type="EMBL" id="HIR56114.1"/>
    </source>
</evidence>
<proteinExistence type="predicted"/>
<dbReference type="Pfam" id="PF13088">
    <property type="entry name" value="BNR_2"/>
    <property type="match status" value="1"/>
</dbReference>
<dbReference type="CDD" id="cd15482">
    <property type="entry name" value="Sialidase_non-viral"/>
    <property type="match status" value="1"/>
</dbReference>
<comment type="caution">
    <text evidence="2">The sequence shown here is derived from an EMBL/GenBank/DDBJ whole genome shotgun (WGS) entry which is preliminary data.</text>
</comment>
<feature type="domain" description="Sialidase" evidence="1">
    <location>
        <begin position="33"/>
        <end position="320"/>
    </location>
</feature>
<reference evidence="2" key="1">
    <citation type="submission" date="2020-10" db="EMBL/GenBank/DDBJ databases">
        <authorList>
            <person name="Gilroy R."/>
        </authorList>
    </citation>
    <scope>NUCLEOTIDE SEQUENCE</scope>
    <source>
        <strain evidence="2">ChiSjej1B19-7085</strain>
    </source>
</reference>
<organism evidence="2 3">
    <name type="scientific">Candidatus Gallacutalibacter pullicola</name>
    <dbReference type="NCBI Taxonomy" id="2840830"/>
    <lineage>
        <taxon>Bacteria</taxon>
        <taxon>Bacillati</taxon>
        <taxon>Bacillota</taxon>
        <taxon>Clostridia</taxon>
        <taxon>Eubacteriales</taxon>
        <taxon>Candidatus Gallacutalibacter</taxon>
    </lineage>
</organism>
<dbReference type="InterPro" id="IPR036278">
    <property type="entry name" value="Sialidase_sf"/>
</dbReference>
<dbReference type="AlphaFoldDB" id="A0A9D1DNG7"/>
<protein>
    <submittedName>
        <fullName evidence="2">Exo-alpha-sialidase</fullName>
    </submittedName>
</protein>
<evidence type="ECO:0000259" key="1">
    <source>
        <dbReference type="Pfam" id="PF13088"/>
    </source>
</evidence>